<gene>
    <name evidence="3" type="ORF">CHLRE_16g656800v5</name>
</gene>
<dbReference type="InParanoid" id="A0A2K3CTA0"/>
<feature type="compositionally biased region" description="Basic and acidic residues" evidence="1">
    <location>
        <begin position="235"/>
        <end position="244"/>
    </location>
</feature>
<feature type="region of interest" description="Disordered" evidence="1">
    <location>
        <begin position="224"/>
        <end position="266"/>
    </location>
</feature>
<feature type="region of interest" description="Disordered" evidence="1">
    <location>
        <begin position="954"/>
        <end position="979"/>
    </location>
</feature>
<evidence type="ECO:0000259" key="2">
    <source>
        <dbReference type="PROSITE" id="PS50969"/>
    </source>
</evidence>
<dbReference type="InterPro" id="IPR023214">
    <property type="entry name" value="HAD_sf"/>
</dbReference>
<feature type="region of interest" description="Disordered" evidence="1">
    <location>
        <begin position="306"/>
        <end position="331"/>
    </location>
</feature>
<dbReference type="SUPFAM" id="SSF56784">
    <property type="entry name" value="HAD-like"/>
    <property type="match status" value="1"/>
</dbReference>
<dbReference type="OMA" id="QSCESTS"/>
<evidence type="ECO:0000313" key="3">
    <source>
        <dbReference type="EMBL" id="PNW71499.1"/>
    </source>
</evidence>
<dbReference type="Proteomes" id="UP000006906">
    <property type="component" value="Chromosome 16"/>
</dbReference>
<feature type="region of interest" description="Disordered" evidence="1">
    <location>
        <begin position="447"/>
        <end position="470"/>
    </location>
</feature>
<accession>A0A2K3CTA0</accession>
<feature type="region of interest" description="Disordered" evidence="1">
    <location>
        <begin position="347"/>
        <end position="368"/>
    </location>
</feature>
<dbReference type="RefSeq" id="XP_042915553.1">
    <property type="nucleotide sequence ID" value="XM_043070911.1"/>
</dbReference>
<dbReference type="Gramene" id="PNW71499">
    <property type="protein sequence ID" value="PNW71499"/>
    <property type="gene ID" value="CHLRE_16g656800v5"/>
</dbReference>
<dbReference type="AlphaFoldDB" id="A0A2K3CTA0"/>
<evidence type="ECO:0000256" key="1">
    <source>
        <dbReference type="SAM" id="MobiDB-lite"/>
    </source>
</evidence>
<dbReference type="InterPro" id="IPR036412">
    <property type="entry name" value="HAD-like_sf"/>
</dbReference>
<feature type="domain" description="FCP1 homology" evidence="2">
    <location>
        <begin position="51"/>
        <end position="211"/>
    </location>
</feature>
<reference evidence="3 4" key="1">
    <citation type="journal article" date="2007" name="Science">
        <title>The Chlamydomonas genome reveals the evolution of key animal and plant functions.</title>
        <authorList>
            <person name="Merchant S.S."/>
            <person name="Prochnik S.E."/>
            <person name="Vallon O."/>
            <person name="Harris E.H."/>
            <person name="Karpowicz S.J."/>
            <person name="Witman G.B."/>
            <person name="Terry A."/>
            <person name="Salamov A."/>
            <person name="Fritz-Laylin L.K."/>
            <person name="Marechal-Drouard L."/>
            <person name="Marshall W.F."/>
            <person name="Qu L.H."/>
            <person name="Nelson D.R."/>
            <person name="Sanderfoot A.A."/>
            <person name="Spalding M.H."/>
            <person name="Kapitonov V.V."/>
            <person name="Ren Q."/>
            <person name="Ferris P."/>
            <person name="Lindquist E."/>
            <person name="Shapiro H."/>
            <person name="Lucas S.M."/>
            <person name="Grimwood J."/>
            <person name="Schmutz J."/>
            <person name="Cardol P."/>
            <person name="Cerutti H."/>
            <person name="Chanfreau G."/>
            <person name="Chen C.L."/>
            <person name="Cognat V."/>
            <person name="Croft M.T."/>
            <person name="Dent R."/>
            <person name="Dutcher S."/>
            <person name="Fernandez E."/>
            <person name="Fukuzawa H."/>
            <person name="Gonzalez-Ballester D."/>
            <person name="Gonzalez-Halphen D."/>
            <person name="Hallmann A."/>
            <person name="Hanikenne M."/>
            <person name="Hippler M."/>
            <person name="Inwood W."/>
            <person name="Jabbari K."/>
            <person name="Kalanon M."/>
            <person name="Kuras R."/>
            <person name="Lefebvre P.A."/>
            <person name="Lemaire S.D."/>
            <person name="Lobanov A.V."/>
            <person name="Lohr M."/>
            <person name="Manuell A."/>
            <person name="Meier I."/>
            <person name="Mets L."/>
            <person name="Mittag M."/>
            <person name="Mittelmeier T."/>
            <person name="Moroney J.V."/>
            <person name="Moseley J."/>
            <person name="Napoli C."/>
            <person name="Nedelcu A.M."/>
            <person name="Niyogi K."/>
            <person name="Novoselov S.V."/>
            <person name="Paulsen I.T."/>
            <person name="Pazour G."/>
            <person name="Purton S."/>
            <person name="Ral J.P."/>
            <person name="Riano-Pachon D.M."/>
            <person name="Riekhof W."/>
            <person name="Rymarquis L."/>
            <person name="Schroda M."/>
            <person name="Stern D."/>
            <person name="Umen J."/>
            <person name="Willows R."/>
            <person name="Wilson N."/>
            <person name="Zimmer S.L."/>
            <person name="Allmer J."/>
            <person name="Balk J."/>
            <person name="Bisova K."/>
            <person name="Chen C.J."/>
            <person name="Elias M."/>
            <person name="Gendler K."/>
            <person name="Hauser C."/>
            <person name="Lamb M.R."/>
            <person name="Ledford H."/>
            <person name="Long J.C."/>
            <person name="Minagawa J."/>
            <person name="Page M.D."/>
            <person name="Pan J."/>
            <person name="Pootakham W."/>
            <person name="Roje S."/>
            <person name="Rose A."/>
            <person name="Stahlberg E."/>
            <person name="Terauchi A.M."/>
            <person name="Yang P."/>
            <person name="Ball S."/>
            <person name="Bowler C."/>
            <person name="Dieckmann C.L."/>
            <person name="Gladyshev V.N."/>
            <person name="Green P."/>
            <person name="Jorgensen R."/>
            <person name="Mayfield S."/>
            <person name="Mueller-Roeber B."/>
            <person name="Rajamani S."/>
            <person name="Sayre R.T."/>
            <person name="Brokstein P."/>
            <person name="Dubchak I."/>
            <person name="Goodstein D."/>
            <person name="Hornick L."/>
            <person name="Huang Y.W."/>
            <person name="Jhaveri J."/>
            <person name="Luo Y."/>
            <person name="Martinez D."/>
            <person name="Ngau W.C."/>
            <person name="Otillar B."/>
            <person name="Poliakov A."/>
            <person name="Porter A."/>
            <person name="Szajkowski L."/>
            <person name="Werner G."/>
            <person name="Zhou K."/>
            <person name="Grigoriev I.V."/>
            <person name="Rokhsar D.S."/>
            <person name="Grossman A.R."/>
        </authorList>
    </citation>
    <scope>NUCLEOTIDE SEQUENCE [LARGE SCALE GENOMIC DNA]</scope>
    <source>
        <strain evidence="4">CC-503</strain>
    </source>
</reference>
<proteinExistence type="predicted"/>
<feature type="region of interest" description="Disordered" evidence="1">
    <location>
        <begin position="488"/>
        <end position="523"/>
    </location>
</feature>
<feature type="compositionally biased region" description="Low complexity" evidence="1">
    <location>
        <begin position="247"/>
        <end position="258"/>
    </location>
</feature>
<keyword evidence="4" id="KW-1185">Reference proteome</keyword>
<dbReference type="ExpressionAtlas" id="A0A2K3CTA0">
    <property type="expression patterns" value="baseline and differential"/>
</dbReference>
<dbReference type="PROSITE" id="PS50969">
    <property type="entry name" value="FCP1"/>
    <property type="match status" value="1"/>
</dbReference>
<dbReference type="EMBL" id="CM008977">
    <property type="protein sequence ID" value="PNW71499.1"/>
    <property type="molecule type" value="Genomic_DNA"/>
</dbReference>
<feature type="compositionally biased region" description="Low complexity" evidence="1">
    <location>
        <begin position="322"/>
        <end position="331"/>
    </location>
</feature>
<dbReference type="GeneID" id="66056542"/>
<dbReference type="InterPro" id="IPR004274">
    <property type="entry name" value="FCP1_dom"/>
</dbReference>
<name>A0A2K3CTA0_CHLRE</name>
<feature type="compositionally biased region" description="Low complexity" evidence="1">
    <location>
        <begin position="493"/>
        <end position="508"/>
    </location>
</feature>
<dbReference type="OrthoDB" id="549262at2759"/>
<dbReference type="Pfam" id="PF03031">
    <property type="entry name" value="NIF"/>
    <property type="match status" value="1"/>
</dbReference>
<sequence length="979" mass="98854">MELQRKWSLGLPVEAKSGEDLRRHCLLKAAKAALMAVDLRLAQGAPSSAPVDPSARTLVIDLECLCSNVCFYDRTQGFVQRVLPRPHVRLFLESVRAHFRLAVWSSRSRAWMSCALCTLDPAAEFLDFRSQLAAAASDVDYETEGLPTILDDGQGVDPSDVVVVTLCRAAFGSLADSVIEVPPFDVQAAGAAAGQSYDTVLLSLAALLVRHMGLNAAGGAADAVAANGGADSSDEQERRLRLEESDPGSSGSGAAAAAPPAPQRRPVREELRRLGLSESRFAEAALGLLGGECPAAVSYVLEDMAPQRNPQAPHPQGRLHAHAGSSAMAAAAGPLGAPEVVLEEEIGGAGEAGPSPPPQQQQPWHQHEAATDLTPLQLSRLELVDLRADMGLPASPVSPADLPSPSSLPAASPAAAAAASSAASPPGSSACSGTSSAFSASGISTPRWSAASAAPGSAGGAADEKTPGTLVPSCLSLRWRSARRRALDQGDQSCESTSSCSTPAAPAELGSTPGTGAQPRPASPLKAAFRRLTAVVRKSLRSRAAETVDALAGAAAPEAGTHSPSSLVQAATPAPYCSHVGAHAPSAFAAAAACDESSVPSEPESCGAVVQSTVSVSAGSGFRVPRPGNESSELLAQRYSDQSDSSRRCSTSAAWSVCSAATLGSGLSGSTVASSVSGCVSAGHDCLTYDSSGSVGSSGGGAAGMLRPLLTRGRSSETLYKVLGVTQPVRSAAAPHCALTQSAAAGAATLTHCKDADADAPAMAAAAARMLNAAMRVRCPELPGSRIALLCGQPTSAGSPAEGLRAKSGFVTPVRATLALGNGAYAAADSAADAPGKRLPVQDLPCATGAASVSCDVPLPAIATEPEACVDLMVPLEGAGADTQEAAQAWTPAASEGDERSSRPMPISAAALSSASFTSSSSAAAAAVFGEGCSGGGSRVGSLEALERASLSEPGMLSRMDPPLSLHRTLDDSFDEELM</sequence>
<dbReference type="KEGG" id="cre:CHLRE_16g656800v5"/>
<evidence type="ECO:0000313" key="4">
    <source>
        <dbReference type="Proteomes" id="UP000006906"/>
    </source>
</evidence>
<organism evidence="3 4">
    <name type="scientific">Chlamydomonas reinhardtii</name>
    <name type="common">Chlamydomonas smithii</name>
    <dbReference type="NCBI Taxonomy" id="3055"/>
    <lineage>
        <taxon>Eukaryota</taxon>
        <taxon>Viridiplantae</taxon>
        <taxon>Chlorophyta</taxon>
        <taxon>core chlorophytes</taxon>
        <taxon>Chlorophyceae</taxon>
        <taxon>CS clade</taxon>
        <taxon>Chlamydomonadales</taxon>
        <taxon>Chlamydomonadaceae</taxon>
        <taxon>Chlamydomonas</taxon>
    </lineage>
</organism>
<dbReference type="Gene3D" id="3.40.50.1000">
    <property type="entry name" value="HAD superfamily/HAD-like"/>
    <property type="match status" value="1"/>
</dbReference>
<protein>
    <recommendedName>
        <fullName evidence="2">FCP1 homology domain-containing protein</fullName>
    </recommendedName>
</protein>
<feature type="compositionally biased region" description="Low complexity" evidence="1">
    <location>
        <begin position="447"/>
        <end position="456"/>
    </location>
</feature>